<keyword evidence="6" id="KW-1185">Reference proteome</keyword>
<keyword evidence="1 2" id="KW-0238">DNA-binding</keyword>
<evidence type="ECO:0000313" key="6">
    <source>
        <dbReference type="Proteomes" id="UP000017048"/>
    </source>
</evidence>
<dbReference type="GeneID" id="91517120"/>
<dbReference type="PANTHER" id="PTHR30055:SF160">
    <property type="entry name" value="TRANSCRIPTIONAL REGULATORY PROTEIN (PROBABLY ASNC-FAMILY)-RELATED"/>
    <property type="match status" value="1"/>
</dbReference>
<comment type="caution">
    <text evidence="5">The sequence shown here is derived from an EMBL/GenBank/DDBJ whole genome shotgun (WGS) entry which is preliminary data.</text>
</comment>
<dbReference type="PANTHER" id="PTHR30055">
    <property type="entry name" value="HTH-TYPE TRANSCRIPTIONAL REGULATOR RUTR"/>
    <property type="match status" value="1"/>
</dbReference>
<evidence type="ECO:0000313" key="5">
    <source>
        <dbReference type="EMBL" id="GAD86553.1"/>
    </source>
</evidence>
<organism evidence="5 6">
    <name type="scientific">Nocardia asteroides NBRC 15531</name>
    <dbReference type="NCBI Taxonomy" id="1110697"/>
    <lineage>
        <taxon>Bacteria</taxon>
        <taxon>Bacillati</taxon>
        <taxon>Actinomycetota</taxon>
        <taxon>Actinomycetes</taxon>
        <taxon>Mycobacteriales</taxon>
        <taxon>Nocardiaceae</taxon>
        <taxon>Nocardia</taxon>
    </lineage>
</organism>
<dbReference type="AlphaFoldDB" id="U5EJN9"/>
<proteinExistence type="predicted"/>
<dbReference type="STRING" id="1824.SAMN05444423_10273"/>
<feature type="domain" description="HTH tetR-type" evidence="4">
    <location>
        <begin position="32"/>
        <end position="92"/>
    </location>
</feature>
<feature type="DNA-binding region" description="H-T-H motif" evidence="2">
    <location>
        <begin position="55"/>
        <end position="74"/>
    </location>
</feature>
<evidence type="ECO:0000259" key="4">
    <source>
        <dbReference type="PROSITE" id="PS50977"/>
    </source>
</evidence>
<name>U5EJN9_NOCAS</name>
<evidence type="ECO:0000256" key="1">
    <source>
        <dbReference type="ARBA" id="ARBA00023125"/>
    </source>
</evidence>
<dbReference type="SUPFAM" id="SSF46689">
    <property type="entry name" value="Homeodomain-like"/>
    <property type="match status" value="1"/>
</dbReference>
<dbReference type="EMBL" id="BAFO02000032">
    <property type="protein sequence ID" value="GAD86553.1"/>
    <property type="molecule type" value="Genomic_DNA"/>
</dbReference>
<dbReference type="InterPro" id="IPR050109">
    <property type="entry name" value="HTH-type_TetR-like_transc_reg"/>
</dbReference>
<dbReference type="InterPro" id="IPR009057">
    <property type="entry name" value="Homeodomain-like_sf"/>
</dbReference>
<dbReference type="PROSITE" id="PS50977">
    <property type="entry name" value="HTH_TETR_2"/>
    <property type="match status" value="1"/>
</dbReference>
<dbReference type="OrthoDB" id="4550691at2"/>
<reference evidence="5 6" key="1">
    <citation type="journal article" date="2014" name="BMC Genomics">
        <title>Genome based analysis of type-I polyketide synthase and nonribosomal peptide synthetase gene clusters in seven strains of five representative Nocardia species.</title>
        <authorList>
            <person name="Komaki H."/>
            <person name="Ichikawa N."/>
            <person name="Hosoyama A."/>
            <person name="Takahashi-Nakaguchi A."/>
            <person name="Matsuzawa T."/>
            <person name="Suzuki K."/>
            <person name="Fujita N."/>
            <person name="Gonoi T."/>
        </authorList>
    </citation>
    <scope>NUCLEOTIDE SEQUENCE [LARGE SCALE GENOMIC DNA]</scope>
    <source>
        <strain evidence="5 6">NBRC 15531</strain>
    </source>
</reference>
<feature type="region of interest" description="Disordered" evidence="3">
    <location>
        <begin position="1"/>
        <end position="34"/>
    </location>
</feature>
<dbReference type="Pfam" id="PF00440">
    <property type="entry name" value="TetR_N"/>
    <property type="match status" value="1"/>
</dbReference>
<dbReference type="SUPFAM" id="SSF48498">
    <property type="entry name" value="Tetracyclin repressor-like, C-terminal domain"/>
    <property type="match status" value="1"/>
</dbReference>
<dbReference type="RefSeq" id="WP_019046682.1">
    <property type="nucleotide sequence ID" value="NZ_BAFO02000032.1"/>
</dbReference>
<dbReference type="GO" id="GO:0000976">
    <property type="term" value="F:transcription cis-regulatory region binding"/>
    <property type="evidence" value="ECO:0007669"/>
    <property type="project" value="TreeGrafter"/>
</dbReference>
<accession>U5EJN9</accession>
<protein>
    <submittedName>
        <fullName evidence="5">TetR family transcriptional regulator</fullName>
    </submittedName>
</protein>
<dbReference type="GO" id="GO:0003700">
    <property type="term" value="F:DNA-binding transcription factor activity"/>
    <property type="evidence" value="ECO:0007669"/>
    <property type="project" value="TreeGrafter"/>
</dbReference>
<dbReference type="Gene3D" id="1.10.357.10">
    <property type="entry name" value="Tetracycline Repressor, domain 2"/>
    <property type="match status" value="1"/>
</dbReference>
<dbReference type="eggNOG" id="COG1309">
    <property type="taxonomic scope" value="Bacteria"/>
</dbReference>
<dbReference type="InterPro" id="IPR036271">
    <property type="entry name" value="Tet_transcr_reg_TetR-rel_C_sf"/>
</dbReference>
<dbReference type="InterPro" id="IPR001647">
    <property type="entry name" value="HTH_TetR"/>
</dbReference>
<evidence type="ECO:0000256" key="3">
    <source>
        <dbReference type="SAM" id="MobiDB-lite"/>
    </source>
</evidence>
<dbReference type="Proteomes" id="UP000017048">
    <property type="component" value="Unassembled WGS sequence"/>
</dbReference>
<gene>
    <name evidence="5" type="ORF">NCAST_32_10400</name>
</gene>
<sequence>MSIEEDTDGVWRIAPPRPARPRRRNGPRLPPEERREQLLDAARAVAGRDGLAELTMQAVAKEAGVAKPVLYAIYPTAPQLLDALLRREHTRGIAQVLEALPADFDDSDPDVEFEEAVIAFLTAVQDDPVRWRLILVPADGAPASYRGLLADAREKVVARCAHLLETGIARRGGPKDVDVELTSRVMLGFIESLGRLVLSNPELASPQALRPTARALTRTLPRDDTGTRIIPSGGSVVSAWQAEDAQAPHDRPTSP</sequence>
<evidence type="ECO:0000256" key="2">
    <source>
        <dbReference type="PROSITE-ProRule" id="PRU00335"/>
    </source>
</evidence>